<keyword evidence="3" id="KW-1185">Reference proteome</keyword>
<evidence type="ECO:0000313" key="3">
    <source>
        <dbReference type="Proteomes" id="UP000694232"/>
    </source>
</evidence>
<keyword evidence="2" id="KW-0808">Transferase</keyword>
<name>A0A975YQ09_9VIBR</name>
<proteinExistence type="predicted"/>
<dbReference type="AlphaFoldDB" id="A0A975YQ09"/>
<dbReference type="GO" id="GO:0008168">
    <property type="term" value="F:methyltransferase activity"/>
    <property type="evidence" value="ECO:0007669"/>
    <property type="project" value="UniProtKB-KW"/>
</dbReference>
<keyword evidence="2" id="KW-0489">Methyltransferase</keyword>
<sequence>MQTLFQQLDTFLTHTQNYWRFEPFHHSAEPALPWSEPKLKEWLLGLSERQIETFKAQPDTLIEQLAPFIANLTDFHTLTALHKIQHSAPELTAIEQGVPGRKYDQVRLMGGAALAHHHGSEWLEWCSGKGYLGRVLAQNSQQRVTSFEFQQALCESGQADADALQLEMHFIQGDAFDGASQAVFHRQQHAVALHACGDLHVRLMQYASRASLSAITLSPCCYHLIEDETYQPLSQFARNSALHLSRSELRIPLQETVTGGERVRRHRFAEMSYRLGLDELLRYELSMEQYLPVPSIKKSQLSAGFEAFCQWAAQQKQLSLPEVDYAGYQQRGEQRFWLMERLSLVQQGFRRLLEMWLVLDKALYLNEQGYQVTLSEFCDRATTPRNILIHAVKSG</sequence>
<accession>A0A975YQ09</accession>
<reference evidence="2" key="1">
    <citation type="submission" date="2021-06" db="EMBL/GenBank/DDBJ databases">
        <title>Vibrio nov. sp., novel gut bacterium isolated from Yellow Sea oyster.</title>
        <authorList>
            <person name="Muhammad N."/>
            <person name="Nguyen T.H."/>
            <person name="Lee Y.-J."/>
            <person name="Ko J."/>
            <person name="Kim S.-G."/>
        </authorList>
    </citation>
    <scope>NUCLEOTIDE SEQUENCE</scope>
    <source>
        <strain evidence="2">OG9-811</strain>
    </source>
</reference>
<evidence type="ECO:0000313" key="2">
    <source>
        <dbReference type="EMBL" id="QXO19111.1"/>
    </source>
</evidence>
<dbReference type="PANTHER" id="PTHR13369">
    <property type="match status" value="1"/>
</dbReference>
<dbReference type="PANTHER" id="PTHR13369:SF0">
    <property type="entry name" value="GLUTATHIONE S-TRANSFERASE C-TERMINAL DOMAIN-CONTAINING PROTEIN"/>
    <property type="match status" value="1"/>
</dbReference>
<evidence type="ECO:0000259" key="1">
    <source>
        <dbReference type="Pfam" id="PF13679"/>
    </source>
</evidence>
<protein>
    <submittedName>
        <fullName evidence="2">SAM-dependent methyltransferase</fullName>
    </submittedName>
</protein>
<dbReference type="GO" id="GO:0032259">
    <property type="term" value="P:methylation"/>
    <property type="evidence" value="ECO:0007669"/>
    <property type="project" value="UniProtKB-KW"/>
</dbReference>
<dbReference type="Pfam" id="PF13679">
    <property type="entry name" value="Methyltransf_32"/>
    <property type="match status" value="1"/>
</dbReference>
<dbReference type="InterPro" id="IPR025714">
    <property type="entry name" value="Methyltranfer_dom"/>
</dbReference>
<gene>
    <name evidence="2" type="ORF">KNV97_13005</name>
</gene>
<dbReference type="EMBL" id="CP076643">
    <property type="protein sequence ID" value="QXO19111.1"/>
    <property type="molecule type" value="Genomic_DNA"/>
</dbReference>
<feature type="domain" description="Methyltransferase" evidence="1">
    <location>
        <begin position="115"/>
        <end position="227"/>
    </location>
</feature>
<dbReference type="Proteomes" id="UP000694232">
    <property type="component" value="Chromosome 1"/>
</dbReference>
<dbReference type="RefSeq" id="WP_218563300.1">
    <property type="nucleotide sequence ID" value="NZ_CP076643.1"/>
</dbReference>
<dbReference type="KEGG" id="vos:KNV97_13005"/>
<organism evidence="2 3">
    <name type="scientific">Vibrio ostreae</name>
    <dbReference type="NCBI Taxonomy" id="2841925"/>
    <lineage>
        <taxon>Bacteria</taxon>
        <taxon>Pseudomonadati</taxon>
        <taxon>Pseudomonadota</taxon>
        <taxon>Gammaproteobacteria</taxon>
        <taxon>Vibrionales</taxon>
        <taxon>Vibrionaceae</taxon>
        <taxon>Vibrio</taxon>
    </lineage>
</organism>